<comment type="caution">
    <text evidence="2">The sequence shown here is derived from an EMBL/GenBank/DDBJ whole genome shotgun (WGS) entry which is preliminary data.</text>
</comment>
<keyword evidence="3" id="KW-1185">Reference proteome</keyword>
<reference evidence="2" key="1">
    <citation type="submission" date="2021-09" db="EMBL/GenBank/DDBJ databases">
        <title>The genome of Mauremys mutica provides insights into the evolution of semi-aquatic lifestyle.</title>
        <authorList>
            <person name="Gong S."/>
            <person name="Gao Y."/>
        </authorList>
    </citation>
    <scope>NUCLEOTIDE SEQUENCE</scope>
    <source>
        <strain evidence="2">MM-2020</strain>
        <tissue evidence="2">Muscle</tissue>
    </source>
</reference>
<organism evidence="2 3">
    <name type="scientific">Mauremys mutica</name>
    <name type="common">yellowpond turtle</name>
    <dbReference type="NCBI Taxonomy" id="74926"/>
    <lineage>
        <taxon>Eukaryota</taxon>
        <taxon>Metazoa</taxon>
        <taxon>Chordata</taxon>
        <taxon>Craniata</taxon>
        <taxon>Vertebrata</taxon>
        <taxon>Euteleostomi</taxon>
        <taxon>Archelosauria</taxon>
        <taxon>Testudinata</taxon>
        <taxon>Testudines</taxon>
        <taxon>Cryptodira</taxon>
        <taxon>Durocryptodira</taxon>
        <taxon>Testudinoidea</taxon>
        <taxon>Geoemydidae</taxon>
        <taxon>Geoemydinae</taxon>
        <taxon>Mauremys</taxon>
    </lineage>
</organism>
<sequence length="126" mass="13546">ACSLLLAASLKVLQFCNQENKLPVCQSPGCDSKGTCSPRLGRCTGFPRGVVRLTRGAGGSPCTVAQLLCCRISGPLDLVTGETVHMRTEESEKSFKSNSRSMEDEEDDENLPADIYSFCSTAKPQL</sequence>
<dbReference type="AlphaFoldDB" id="A0A9D4AW98"/>
<feature type="non-terminal residue" evidence="2">
    <location>
        <position position="1"/>
    </location>
</feature>
<evidence type="ECO:0000313" key="3">
    <source>
        <dbReference type="Proteomes" id="UP000827986"/>
    </source>
</evidence>
<dbReference type="EMBL" id="JAHDVG010000483">
    <property type="protein sequence ID" value="KAH1170940.1"/>
    <property type="molecule type" value="Genomic_DNA"/>
</dbReference>
<dbReference type="Proteomes" id="UP000827986">
    <property type="component" value="Unassembled WGS sequence"/>
</dbReference>
<gene>
    <name evidence="2" type="ORF">KIL84_006558</name>
</gene>
<feature type="region of interest" description="Disordered" evidence="1">
    <location>
        <begin position="84"/>
        <end position="111"/>
    </location>
</feature>
<protein>
    <submittedName>
        <fullName evidence="2">Uncharacterized protein</fullName>
    </submittedName>
</protein>
<evidence type="ECO:0000313" key="2">
    <source>
        <dbReference type="EMBL" id="KAH1170940.1"/>
    </source>
</evidence>
<evidence type="ECO:0000256" key="1">
    <source>
        <dbReference type="SAM" id="MobiDB-lite"/>
    </source>
</evidence>
<proteinExistence type="predicted"/>
<name>A0A9D4AW98_9SAUR</name>
<feature type="compositionally biased region" description="Basic and acidic residues" evidence="1">
    <location>
        <begin position="84"/>
        <end position="95"/>
    </location>
</feature>
<accession>A0A9D4AW98</accession>